<dbReference type="InterPro" id="IPR008144">
    <property type="entry name" value="Guanylate_kin-like_dom"/>
</dbReference>
<dbReference type="AlphaFoldDB" id="E8N297"/>
<proteinExistence type="inferred from homology"/>
<evidence type="ECO:0000256" key="8">
    <source>
        <dbReference type="ARBA" id="ARBA00030128"/>
    </source>
</evidence>
<reference evidence="11 12" key="1">
    <citation type="submission" date="2010-12" db="EMBL/GenBank/DDBJ databases">
        <title>Whole genome sequence of Anaerolinea thermophila UNI-1.</title>
        <authorList>
            <person name="Narita-Yamada S."/>
            <person name="Kishi E."/>
            <person name="Watanabe Y."/>
            <person name="Takasaki K."/>
            <person name="Ankai A."/>
            <person name="Oguchi A."/>
            <person name="Fukui S."/>
            <person name="Takahashi M."/>
            <person name="Yashiro I."/>
            <person name="Hosoyama A."/>
            <person name="Sekiguchi Y."/>
            <person name="Hanada S."/>
            <person name="Fujita N."/>
        </authorList>
    </citation>
    <scope>NUCLEOTIDE SEQUENCE [LARGE SCALE GENOMIC DNA]</scope>
    <source>
        <strain evidence="12">DSM 14523 / JCM 11388 / NBRC 100420 / UNI-1</strain>
    </source>
</reference>
<keyword evidence="7 9" id="KW-0067">ATP-binding</keyword>
<comment type="subcellular location">
    <subcellularLocation>
        <location evidence="9">Cytoplasm</location>
    </subcellularLocation>
</comment>
<dbReference type="GO" id="GO:0005524">
    <property type="term" value="F:ATP binding"/>
    <property type="evidence" value="ECO:0007669"/>
    <property type="project" value="UniProtKB-UniRule"/>
</dbReference>
<evidence type="ECO:0000256" key="9">
    <source>
        <dbReference type="HAMAP-Rule" id="MF_00328"/>
    </source>
</evidence>
<comment type="function">
    <text evidence="9">Essential for recycling GMP and indirectly, cGMP.</text>
</comment>
<dbReference type="InterPro" id="IPR008145">
    <property type="entry name" value="GK/Ca_channel_bsu"/>
</dbReference>
<dbReference type="CDD" id="cd00071">
    <property type="entry name" value="GMPK"/>
    <property type="match status" value="1"/>
</dbReference>
<dbReference type="HAMAP" id="MF_00328">
    <property type="entry name" value="Guanylate_kinase"/>
    <property type="match status" value="1"/>
</dbReference>
<dbReference type="OrthoDB" id="9808150at2"/>
<evidence type="ECO:0000256" key="1">
    <source>
        <dbReference type="ARBA" id="ARBA00005790"/>
    </source>
</evidence>
<dbReference type="Pfam" id="PF00625">
    <property type="entry name" value="Guanylate_kin"/>
    <property type="match status" value="1"/>
</dbReference>
<dbReference type="InterPro" id="IPR017665">
    <property type="entry name" value="Guanylate_kinase"/>
</dbReference>
<dbReference type="PANTHER" id="PTHR23117">
    <property type="entry name" value="GUANYLATE KINASE-RELATED"/>
    <property type="match status" value="1"/>
</dbReference>
<keyword evidence="6 9" id="KW-0418">Kinase</keyword>
<evidence type="ECO:0000256" key="6">
    <source>
        <dbReference type="ARBA" id="ARBA00022777"/>
    </source>
</evidence>
<dbReference type="Gene3D" id="3.40.50.300">
    <property type="entry name" value="P-loop containing nucleotide triphosphate hydrolases"/>
    <property type="match status" value="1"/>
</dbReference>
<evidence type="ECO:0000256" key="4">
    <source>
        <dbReference type="ARBA" id="ARBA00022679"/>
    </source>
</evidence>
<dbReference type="RefSeq" id="WP_013561385.1">
    <property type="nucleotide sequence ID" value="NC_014960.1"/>
</dbReference>
<dbReference type="GO" id="GO:0005829">
    <property type="term" value="C:cytosol"/>
    <property type="evidence" value="ECO:0007669"/>
    <property type="project" value="TreeGrafter"/>
</dbReference>
<dbReference type="FunCoup" id="E8N297">
    <property type="interactions" value="363"/>
</dbReference>
<evidence type="ECO:0000256" key="7">
    <source>
        <dbReference type="ARBA" id="ARBA00022840"/>
    </source>
</evidence>
<evidence type="ECO:0000256" key="5">
    <source>
        <dbReference type="ARBA" id="ARBA00022741"/>
    </source>
</evidence>
<keyword evidence="12" id="KW-1185">Reference proteome</keyword>
<comment type="catalytic activity">
    <reaction evidence="9">
        <text>GMP + ATP = GDP + ADP</text>
        <dbReference type="Rhea" id="RHEA:20780"/>
        <dbReference type="ChEBI" id="CHEBI:30616"/>
        <dbReference type="ChEBI" id="CHEBI:58115"/>
        <dbReference type="ChEBI" id="CHEBI:58189"/>
        <dbReference type="ChEBI" id="CHEBI:456216"/>
        <dbReference type="EC" id="2.7.4.8"/>
    </reaction>
</comment>
<feature type="binding site" evidence="9">
    <location>
        <begin position="25"/>
        <end position="32"/>
    </location>
    <ligand>
        <name>ATP</name>
        <dbReference type="ChEBI" id="CHEBI:30616"/>
    </ligand>
</feature>
<organism evidence="11 12">
    <name type="scientific">Anaerolinea thermophila (strain DSM 14523 / JCM 11388 / NBRC 100420 / UNI-1)</name>
    <dbReference type="NCBI Taxonomy" id="926569"/>
    <lineage>
        <taxon>Bacteria</taxon>
        <taxon>Bacillati</taxon>
        <taxon>Chloroflexota</taxon>
        <taxon>Anaerolineae</taxon>
        <taxon>Anaerolineales</taxon>
        <taxon>Anaerolineaceae</taxon>
        <taxon>Anaerolinea</taxon>
    </lineage>
</organism>
<dbReference type="InterPro" id="IPR027417">
    <property type="entry name" value="P-loop_NTPase"/>
</dbReference>
<comment type="similarity">
    <text evidence="1 9">Belongs to the guanylate kinase family.</text>
</comment>
<dbReference type="HOGENOM" id="CLU_001715_1_2_0"/>
<evidence type="ECO:0000313" key="11">
    <source>
        <dbReference type="EMBL" id="BAJ65044.1"/>
    </source>
</evidence>
<evidence type="ECO:0000259" key="10">
    <source>
        <dbReference type="PROSITE" id="PS50052"/>
    </source>
</evidence>
<evidence type="ECO:0000256" key="2">
    <source>
        <dbReference type="ARBA" id="ARBA00012961"/>
    </source>
</evidence>
<evidence type="ECO:0000256" key="3">
    <source>
        <dbReference type="ARBA" id="ARBA00016296"/>
    </source>
</evidence>
<dbReference type="PROSITE" id="PS00856">
    <property type="entry name" value="GUANYLATE_KINASE_1"/>
    <property type="match status" value="1"/>
</dbReference>
<dbReference type="eggNOG" id="COG0194">
    <property type="taxonomic scope" value="Bacteria"/>
</dbReference>
<accession>E8N297</accession>
<dbReference type="PANTHER" id="PTHR23117:SF13">
    <property type="entry name" value="GUANYLATE KINASE"/>
    <property type="match status" value="1"/>
</dbReference>
<dbReference type="GO" id="GO:0004385">
    <property type="term" value="F:GMP kinase activity"/>
    <property type="evidence" value="ECO:0007669"/>
    <property type="project" value="UniProtKB-UniRule"/>
</dbReference>
<dbReference type="NCBIfam" id="NF011325">
    <property type="entry name" value="PRK14738.1"/>
    <property type="match status" value="1"/>
</dbReference>
<evidence type="ECO:0000313" key="12">
    <source>
        <dbReference type="Proteomes" id="UP000008922"/>
    </source>
</evidence>
<dbReference type="SMART" id="SM00072">
    <property type="entry name" value="GuKc"/>
    <property type="match status" value="1"/>
</dbReference>
<keyword evidence="4 9" id="KW-0808">Transferase</keyword>
<dbReference type="Gene3D" id="3.30.63.10">
    <property type="entry name" value="Guanylate Kinase phosphate binding domain"/>
    <property type="match status" value="1"/>
</dbReference>
<dbReference type="EC" id="2.7.4.8" evidence="2 9"/>
<protein>
    <recommendedName>
        <fullName evidence="3 9">Guanylate kinase</fullName>
        <ecNumber evidence="2 9">2.7.4.8</ecNumber>
    </recommendedName>
    <alternativeName>
        <fullName evidence="8 9">GMP kinase</fullName>
    </alternativeName>
</protein>
<gene>
    <name evidence="9 11" type="primary">gmk</name>
    <name evidence="11" type="ordered locus">ANT_30180</name>
</gene>
<dbReference type="InParanoid" id="E8N297"/>
<keyword evidence="9" id="KW-0963">Cytoplasm</keyword>
<dbReference type="EMBL" id="AP012029">
    <property type="protein sequence ID" value="BAJ65044.1"/>
    <property type="molecule type" value="Genomic_DNA"/>
</dbReference>
<dbReference type="PROSITE" id="PS50052">
    <property type="entry name" value="GUANYLATE_KINASE_2"/>
    <property type="match status" value="1"/>
</dbReference>
<dbReference type="InterPro" id="IPR020590">
    <property type="entry name" value="Guanylate_kinase_CS"/>
</dbReference>
<dbReference type="FunFam" id="3.30.63.10:FF:000002">
    <property type="entry name" value="Guanylate kinase 1"/>
    <property type="match status" value="1"/>
</dbReference>
<dbReference type="SUPFAM" id="SSF52540">
    <property type="entry name" value="P-loop containing nucleoside triphosphate hydrolases"/>
    <property type="match status" value="1"/>
</dbReference>
<dbReference type="Proteomes" id="UP000008922">
    <property type="component" value="Chromosome"/>
</dbReference>
<sequence length="211" mass="24309">METMDQSPLDFDLHHPKPLLIVISGPSGVGKDAVIKAMKDKGYPFHFVVTMTSRPIRPGEVDGVDYFFVSRERFEELISADEFIEYANVYGDYKGIPRSQIREAMASGKDVILRVDVQGAETVRRLCPEAVLIFLIPANKDEWLWRLKNRKTETEEALKLRVETARQELREFSKFDYVVVNAHDRLDEAVRIIAAIIEAEHHRIDHREVCL</sequence>
<dbReference type="KEGG" id="atm:ANT_30180"/>
<dbReference type="NCBIfam" id="TIGR03263">
    <property type="entry name" value="guanyl_kin"/>
    <property type="match status" value="1"/>
</dbReference>
<keyword evidence="5 9" id="KW-0547">Nucleotide-binding</keyword>
<dbReference type="STRING" id="926569.ANT_30180"/>
<name>E8N297_ANATU</name>
<feature type="domain" description="Guanylate kinase-like" evidence="10">
    <location>
        <begin position="18"/>
        <end position="198"/>
    </location>
</feature>